<organism evidence="6">
    <name type="scientific">Podoviridae sp. ct1ev3</name>
    <dbReference type="NCBI Taxonomy" id="2825216"/>
    <lineage>
        <taxon>Viruses</taxon>
        <taxon>Duplodnaviria</taxon>
        <taxon>Heunggongvirae</taxon>
        <taxon>Uroviricota</taxon>
        <taxon>Caudoviricetes</taxon>
    </lineage>
</organism>
<dbReference type="GO" id="GO:0033644">
    <property type="term" value="C:host cell membrane"/>
    <property type="evidence" value="ECO:0007669"/>
    <property type="project" value="UniProtKB-SubCell"/>
</dbReference>
<keyword evidence="4 5" id="KW-0472">Membrane</keyword>
<evidence type="ECO:0000256" key="3">
    <source>
        <dbReference type="ARBA" id="ARBA00022989"/>
    </source>
</evidence>
<evidence type="ECO:0000256" key="1">
    <source>
        <dbReference type="ARBA" id="ARBA00004301"/>
    </source>
</evidence>
<protein>
    <submittedName>
        <fullName evidence="6">Holin</fullName>
    </submittedName>
</protein>
<evidence type="ECO:0000256" key="5">
    <source>
        <dbReference type="SAM" id="Phobius"/>
    </source>
</evidence>
<feature type="transmembrane region" description="Helical" evidence="5">
    <location>
        <begin position="6"/>
        <end position="23"/>
    </location>
</feature>
<keyword evidence="3 5" id="KW-1133">Transmembrane helix</keyword>
<reference evidence="6" key="1">
    <citation type="journal article" date="2021" name="Proc. Natl. Acad. Sci. U.S.A.">
        <title>A Catalog of Tens of Thousands of Viruses from Human Metagenomes Reveals Hidden Associations with Chronic Diseases.</title>
        <authorList>
            <person name="Tisza M.J."/>
            <person name="Buck C.B."/>
        </authorList>
    </citation>
    <scope>NUCLEOTIDE SEQUENCE</scope>
    <source>
        <strain evidence="6">Ct1ev3</strain>
    </source>
</reference>
<dbReference type="NCBIfam" id="TIGR01593">
    <property type="entry name" value="holin_tox_secr"/>
    <property type="match status" value="1"/>
</dbReference>
<accession>A0A8S5TT35</accession>
<dbReference type="InterPro" id="IPR006480">
    <property type="entry name" value="Phage_holin_4_1"/>
</dbReference>
<name>A0A8S5TT35_9CAUD</name>
<evidence type="ECO:0000256" key="2">
    <source>
        <dbReference type="ARBA" id="ARBA00022692"/>
    </source>
</evidence>
<proteinExistence type="predicted"/>
<keyword evidence="2 5" id="KW-0812">Transmembrane</keyword>
<dbReference type="Pfam" id="PF05105">
    <property type="entry name" value="Phage_holin_4_1"/>
    <property type="match status" value="1"/>
</dbReference>
<evidence type="ECO:0000313" key="6">
    <source>
        <dbReference type="EMBL" id="DAF85366.1"/>
    </source>
</evidence>
<comment type="subcellular location">
    <subcellularLocation>
        <location evidence="1">Host membrane</location>
        <topology evidence="1">Multi-pass membrane protein</topology>
    </subcellularLocation>
</comment>
<sequence>MNIVAISLAFNAMDLITGISAAVKEKDLESSKLRDGLFKKAGFLFCYVLAILIDNNGIYIGLNISVEILPIVVLYVVTTEIVSIIENICRLNSDLLPDKLLDMFHVKH</sequence>
<dbReference type="EMBL" id="BK015925">
    <property type="protein sequence ID" value="DAF85366.1"/>
    <property type="molecule type" value="Genomic_DNA"/>
</dbReference>
<evidence type="ECO:0000256" key="4">
    <source>
        <dbReference type="ARBA" id="ARBA00023136"/>
    </source>
</evidence>